<gene>
    <name evidence="2" type="ORF">BCR35DRAFT_182216</name>
</gene>
<organism evidence="2 3">
    <name type="scientific">Leucosporidium creatinivorum</name>
    <dbReference type="NCBI Taxonomy" id="106004"/>
    <lineage>
        <taxon>Eukaryota</taxon>
        <taxon>Fungi</taxon>
        <taxon>Dikarya</taxon>
        <taxon>Basidiomycota</taxon>
        <taxon>Pucciniomycotina</taxon>
        <taxon>Microbotryomycetes</taxon>
        <taxon>Leucosporidiales</taxon>
        <taxon>Leucosporidium</taxon>
    </lineage>
</organism>
<dbReference type="EMBL" id="MCGR01000062">
    <property type="protein sequence ID" value="ORY66810.1"/>
    <property type="molecule type" value="Genomic_DNA"/>
</dbReference>
<feature type="compositionally biased region" description="Basic and acidic residues" evidence="1">
    <location>
        <begin position="271"/>
        <end position="280"/>
    </location>
</feature>
<proteinExistence type="predicted"/>
<protein>
    <submittedName>
        <fullName evidence="2">Uncharacterized protein</fullName>
    </submittedName>
</protein>
<reference evidence="2 3" key="1">
    <citation type="submission" date="2016-07" db="EMBL/GenBank/DDBJ databases">
        <title>Pervasive Adenine N6-methylation of Active Genes in Fungi.</title>
        <authorList>
            <consortium name="DOE Joint Genome Institute"/>
            <person name="Mondo S.J."/>
            <person name="Dannebaum R.O."/>
            <person name="Kuo R.C."/>
            <person name="Labutti K."/>
            <person name="Haridas S."/>
            <person name="Kuo A."/>
            <person name="Salamov A."/>
            <person name="Ahrendt S.R."/>
            <person name="Lipzen A."/>
            <person name="Sullivan W."/>
            <person name="Andreopoulos W.B."/>
            <person name="Clum A."/>
            <person name="Lindquist E."/>
            <person name="Daum C."/>
            <person name="Ramamoorthy G.K."/>
            <person name="Gryganskyi A."/>
            <person name="Culley D."/>
            <person name="Magnuson J.K."/>
            <person name="James T.Y."/>
            <person name="O'Malley M.A."/>
            <person name="Stajich J.E."/>
            <person name="Spatafora J.W."/>
            <person name="Visel A."/>
            <person name="Grigoriev I.V."/>
        </authorList>
    </citation>
    <scope>NUCLEOTIDE SEQUENCE [LARGE SCALE GENOMIC DNA]</scope>
    <source>
        <strain evidence="2 3">62-1032</strain>
    </source>
</reference>
<accession>A0A1Y2E5I4</accession>
<evidence type="ECO:0000313" key="3">
    <source>
        <dbReference type="Proteomes" id="UP000193467"/>
    </source>
</evidence>
<feature type="region of interest" description="Disordered" evidence="1">
    <location>
        <begin position="221"/>
        <end position="280"/>
    </location>
</feature>
<dbReference type="Proteomes" id="UP000193467">
    <property type="component" value="Unassembled WGS sequence"/>
</dbReference>
<dbReference type="AlphaFoldDB" id="A0A1Y2E5I4"/>
<name>A0A1Y2E5I4_9BASI</name>
<dbReference type="InParanoid" id="A0A1Y2E5I4"/>
<comment type="caution">
    <text evidence="2">The sequence shown here is derived from an EMBL/GenBank/DDBJ whole genome shotgun (WGS) entry which is preliminary data.</text>
</comment>
<keyword evidence="3" id="KW-1185">Reference proteome</keyword>
<evidence type="ECO:0000313" key="2">
    <source>
        <dbReference type="EMBL" id="ORY66810.1"/>
    </source>
</evidence>
<feature type="compositionally biased region" description="Acidic residues" evidence="1">
    <location>
        <begin position="230"/>
        <end position="243"/>
    </location>
</feature>
<feature type="compositionally biased region" description="Basic and acidic residues" evidence="1">
    <location>
        <begin position="244"/>
        <end position="253"/>
    </location>
</feature>
<evidence type="ECO:0000256" key="1">
    <source>
        <dbReference type="SAM" id="MobiDB-lite"/>
    </source>
</evidence>
<sequence length="341" mass="38110">MALNALLRRLRELAILHDDEYNVLQDQDISLELRANKIFLTLDIHHAWDTSGEIIICPDLKTVQDATTAILDANADWFPKWEKNHAERRKINFRSSAFVDPRFTIIPLCYSQRSTHPADRDIMRPAFNEPHPARVTAEGVWAFKLEDGFQDVGSWSPPPTSRAVGERPAILLFVLNANDHLVDHFSRPGFQPLPPAAAELHEALKSLNRAIFDVPRGWADNEKVATGQGGEEEPNAGGDEEEGAGERQREGSSSKRRRRSNPKGSEGGQGEQKRGGGERVRGATAFELLAGETEGEARAREFFSLLKFSCLGSLTYPSSLLNLTFSFSPLQSWTSYFLEQQ</sequence>